<dbReference type="SMART" id="SM00471">
    <property type="entry name" value="HDc"/>
    <property type="match status" value="1"/>
</dbReference>
<proteinExistence type="predicted"/>
<dbReference type="CDD" id="cd00077">
    <property type="entry name" value="HDc"/>
    <property type="match status" value="1"/>
</dbReference>
<dbReference type="InterPro" id="IPR003607">
    <property type="entry name" value="HD/PDEase_dom"/>
</dbReference>
<dbReference type="Gene3D" id="1.10.3210.50">
    <property type="match status" value="1"/>
</dbReference>
<reference evidence="2 3" key="1">
    <citation type="journal article" date="2016" name="Nat. Commun.">
        <title>Thousands of microbial genomes shed light on interconnected biogeochemical processes in an aquifer system.</title>
        <authorList>
            <person name="Anantharaman K."/>
            <person name="Brown C.T."/>
            <person name="Hug L.A."/>
            <person name="Sharon I."/>
            <person name="Castelle C.J."/>
            <person name="Probst A.J."/>
            <person name="Thomas B.C."/>
            <person name="Singh A."/>
            <person name="Wilkins M.J."/>
            <person name="Karaoz U."/>
            <person name="Brodie E.L."/>
            <person name="Williams K.H."/>
            <person name="Hubbard S.S."/>
            <person name="Banfield J.F."/>
        </authorList>
    </citation>
    <scope>NUCLEOTIDE SEQUENCE [LARGE SCALE GENOMIC DNA]</scope>
</reference>
<organism evidence="2 3">
    <name type="scientific">Candidatus Azambacteria bacterium RIFCSPLOWO2_01_FULL_37_9</name>
    <dbReference type="NCBI Taxonomy" id="1797297"/>
    <lineage>
        <taxon>Bacteria</taxon>
        <taxon>Candidatus Azamiibacteriota</taxon>
    </lineage>
</organism>
<dbReference type="EMBL" id="MEYQ01000037">
    <property type="protein sequence ID" value="OGD38661.1"/>
    <property type="molecule type" value="Genomic_DNA"/>
</dbReference>
<evidence type="ECO:0000313" key="2">
    <source>
        <dbReference type="EMBL" id="OGD38661.1"/>
    </source>
</evidence>
<dbReference type="InterPro" id="IPR006674">
    <property type="entry name" value="HD_domain"/>
</dbReference>
<feature type="domain" description="HD" evidence="1">
    <location>
        <begin position="21"/>
        <end position="130"/>
    </location>
</feature>
<dbReference type="AlphaFoldDB" id="A0A1F5C734"/>
<name>A0A1F5C734_9BACT</name>
<protein>
    <recommendedName>
        <fullName evidence="1">HD domain-containing protein</fullName>
    </recommendedName>
</protein>
<dbReference type="PROSITE" id="PS51831">
    <property type="entry name" value="HD"/>
    <property type="match status" value="1"/>
</dbReference>
<dbReference type="InterPro" id="IPR006675">
    <property type="entry name" value="HDIG_dom"/>
</dbReference>
<gene>
    <name evidence="2" type="ORF">A2907_02620</name>
</gene>
<accession>A0A1F5C734</accession>
<evidence type="ECO:0000313" key="3">
    <source>
        <dbReference type="Proteomes" id="UP000177947"/>
    </source>
</evidence>
<sequence>MIKKIREIVEKMFSGIGPCHDFYHTKRVLKVAKYLAKKEKADMFIVELAALLHDIGRIEEYKHKYHKAKLNHADLSAKNAIPILKKFKLPEKTINDIYHAIIAHRFRNPTEKAHTIEAKILRDADKLDSIGAIGIARAYIWLGEYRIGTIYVGKSEWSKFNINSKDPKHDSLQREWAIKLSKIKNQMFTKSGKQLAIKRHKLMEKFLKNLEKEIKFA</sequence>
<dbReference type="PANTHER" id="PTHR33594">
    <property type="entry name" value="SUPERFAMILY HYDROLASE, PUTATIVE (AFU_ORTHOLOGUE AFUA_1G03035)-RELATED"/>
    <property type="match status" value="1"/>
</dbReference>
<dbReference type="Proteomes" id="UP000177947">
    <property type="component" value="Unassembled WGS sequence"/>
</dbReference>
<comment type="caution">
    <text evidence="2">The sequence shown here is derived from an EMBL/GenBank/DDBJ whole genome shotgun (WGS) entry which is preliminary data.</text>
</comment>
<evidence type="ECO:0000259" key="1">
    <source>
        <dbReference type="PROSITE" id="PS51831"/>
    </source>
</evidence>
<dbReference type="Pfam" id="PF01966">
    <property type="entry name" value="HD"/>
    <property type="match status" value="1"/>
</dbReference>
<dbReference type="NCBIfam" id="TIGR00277">
    <property type="entry name" value="HDIG"/>
    <property type="match status" value="1"/>
</dbReference>
<dbReference type="PANTHER" id="PTHR33594:SF1">
    <property type="entry name" value="HD_PDEASE DOMAIN-CONTAINING PROTEIN"/>
    <property type="match status" value="1"/>
</dbReference>
<dbReference type="SUPFAM" id="SSF109604">
    <property type="entry name" value="HD-domain/PDEase-like"/>
    <property type="match status" value="1"/>
</dbReference>